<accession>A0A1S3J1V2</accession>
<dbReference type="PANTHER" id="PTHR25462">
    <property type="entry name" value="BONUS, ISOFORM C-RELATED"/>
    <property type="match status" value="1"/>
</dbReference>
<evidence type="ECO:0000256" key="1">
    <source>
        <dbReference type="ARBA" id="ARBA00022723"/>
    </source>
</evidence>
<keyword evidence="1" id="KW-0479">Metal-binding</keyword>
<dbReference type="Gene3D" id="3.30.160.60">
    <property type="entry name" value="Classic Zinc Finger"/>
    <property type="match status" value="1"/>
</dbReference>
<dbReference type="AlphaFoldDB" id="A0A1S3J1V2"/>
<dbReference type="GeneID" id="106169354"/>
<evidence type="ECO:0000313" key="8">
    <source>
        <dbReference type="RefSeq" id="XP_013404241.1"/>
    </source>
</evidence>
<organism evidence="7 8">
    <name type="scientific">Lingula anatina</name>
    <name type="common">Brachiopod</name>
    <name type="synonym">Lingula unguis</name>
    <dbReference type="NCBI Taxonomy" id="7574"/>
    <lineage>
        <taxon>Eukaryota</taxon>
        <taxon>Metazoa</taxon>
        <taxon>Spiralia</taxon>
        <taxon>Lophotrochozoa</taxon>
        <taxon>Brachiopoda</taxon>
        <taxon>Linguliformea</taxon>
        <taxon>Lingulata</taxon>
        <taxon>Lingulida</taxon>
        <taxon>Linguloidea</taxon>
        <taxon>Lingulidae</taxon>
        <taxon>Lingula</taxon>
    </lineage>
</organism>
<feature type="domain" description="B box-type" evidence="6">
    <location>
        <begin position="161"/>
        <end position="202"/>
    </location>
</feature>
<evidence type="ECO:0000256" key="2">
    <source>
        <dbReference type="ARBA" id="ARBA00022771"/>
    </source>
</evidence>
<evidence type="ECO:0000256" key="3">
    <source>
        <dbReference type="ARBA" id="ARBA00022833"/>
    </source>
</evidence>
<dbReference type="PROSITE" id="PS50089">
    <property type="entry name" value="ZF_RING_2"/>
    <property type="match status" value="1"/>
</dbReference>
<protein>
    <submittedName>
        <fullName evidence="8">E3 ubiquitin-protein ligase TRIM56-like</fullName>
    </submittedName>
</protein>
<dbReference type="InterPro" id="IPR001841">
    <property type="entry name" value="Znf_RING"/>
</dbReference>
<evidence type="ECO:0000313" key="7">
    <source>
        <dbReference type="Proteomes" id="UP000085678"/>
    </source>
</evidence>
<dbReference type="InterPro" id="IPR027370">
    <property type="entry name" value="Znf-RING_euk"/>
</dbReference>
<dbReference type="SMART" id="SM00336">
    <property type="entry name" value="BBOX"/>
    <property type="match status" value="2"/>
</dbReference>
<evidence type="ECO:0000259" key="5">
    <source>
        <dbReference type="PROSITE" id="PS50089"/>
    </source>
</evidence>
<dbReference type="Proteomes" id="UP000085678">
    <property type="component" value="Unplaced"/>
</dbReference>
<dbReference type="SMART" id="SM00184">
    <property type="entry name" value="RING"/>
    <property type="match status" value="1"/>
</dbReference>
<dbReference type="InterPro" id="IPR000315">
    <property type="entry name" value="Znf_B-box"/>
</dbReference>
<dbReference type="Pfam" id="PF00643">
    <property type="entry name" value="zf-B_box"/>
    <property type="match status" value="1"/>
</dbReference>
<dbReference type="PROSITE" id="PS50119">
    <property type="entry name" value="ZF_BBOX"/>
    <property type="match status" value="1"/>
</dbReference>
<gene>
    <name evidence="8" type="primary">LOC106169354</name>
</gene>
<dbReference type="OrthoDB" id="111250at2759"/>
<name>A0A1S3J1V2_LINAN</name>
<feature type="domain" description="RING-type" evidence="5">
    <location>
        <begin position="17"/>
        <end position="60"/>
    </location>
</feature>
<reference evidence="8" key="1">
    <citation type="submission" date="2025-08" db="UniProtKB">
        <authorList>
            <consortium name="RefSeq"/>
        </authorList>
    </citation>
    <scope>IDENTIFICATION</scope>
    <source>
        <tissue evidence="8">Gonads</tissue>
    </source>
</reference>
<dbReference type="Pfam" id="PF13445">
    <property type="entry name" value="zf-RING_UBOX"/>
    <property type="match status" value="1"/>
</dbReference>
<dbReference type="PROSITE" id="PS00518">
    <property type="entry name" value="ZF_RING_1"/>
    <property type="match status" value="1"/>
</dbReference>
<dbReference type="SUPFAM" id="SSF57845">
    <property type="entry name" value="B-box zinc-binding domain"/>
    <property type="match status" value="1"/>
</dbReference>
<dbReference type="PANTHER" id="PTHR25462:SF296">
    <property type="entry name" value="MEIOTIC P26, ISOFORM F"/>
    <property type="match status" value="1"/>
</dbReference>
<dbReference type="InParanoid" id="A0A1S3J1V2"/>
<dbReference type="InterPro" id="IPR013083">
    <property type="entry name" value="Znf_RING/FYVE/PHD"/>
</dbReference>
<dbReference type="GO" id="GO:0008270">
    <property type="term" value="F:zinc ion binding"/>
    <property type="evidence" value="ECO:0007669"/>
    <property type="project" value="UniProtKB-KW"/>
</dbReference>
<dbReference type="SUPFAM" id="SSF57850">
    <property type="entry name" value="RING/U-box"/>
    <property type="match status" value="1"/>
</dbReference>
<dbReference type="InterPro" id="IPR017907">
    <property type="entry name" value="Znf_RING_CS"/>
</dbReference>
<proteinExistence type="predicted"/>
<keyword evidence="7" id="KW-1185">Reference proteome</keyword>
<keyword evidence="3" id="KW-0862">Zinc</keyword>
<sequence length="547" mass="61959">MASKELYNVFRENFLTCHICLEEYTDPRVLPCYHTFCLDCIADHAAKNGVQNKFSCPVCRQDASVPPGGLATLVKNFFLINVTDFMKGQKAPEGRLCDYCKHIEATMLCQGCPKTNQLCVTCRELHDNIPALNGHHFLPLSQVDFSVDPANVREQLRQVLDKAQFCDKHAGEQLAFYCQNDDTVICRECIVETHSKHDFKKIGDVVMFQRSLIVDRLKCLPTEKLSRLEKAEKAIARTEASLTENQRRVLRLVDSQRVTMTQEIHDNSKIIERELNDCYQQIEQDVRKQTDAYLTSVKHHLVMYRTKVQSNYTKMRKFIDDKSNAVSEEVMVLTSAQVKTLEAEKDKQEMLKICIHSIRDFAQQLTDTGSDIEVMTHSKKIQARIKDLQTVEPVFDTKIIDIKFTPGKTKMDLALQFPKIPEPQLSIKTGSITAKTYGGPLDAYFGCLEQETVHCPELQQFQRVALLKTPERTRCFNVKGWLLDIQCTDDGCTLAVQGDAVSIVSSASQYNREISIEGGVGCISTACDCEGDCVLVYAIRLGLLELE</sequence>
<dbReference type="InterPro" id="IPR047153">
    <property type="entry name" value="TRIM45/56/19-like"/>
</dbReference>
<dbReference type="Gene3D" id="3.30.40.10">
    <property type="entry name" value="Zinc/RING finger domain, C3HC4 (zinc finger)"/>
    <property type="match status" value="1"/>
</dbReference>
<evidence type="ECO:0000256" key="4">
    <source>
        <dbReference type="PROSITE-ProRule" id="PRU00024"/>
    </source>
</evidence>
<evidence type="ECO:0000259" key="6">
    <source>
        <dbReference type="PROSITE" id="PS50119"/>
    </source>
</evidence>
<dbReference type="RefSeq" id="XP_013404241.1">
    <property type="nucleotide sequence ID" value="XM_013548787.1"/>
</dbReference>
<keyword evidence="2 4" id="KW-0863">Zinc-finger</keyword>
<dbReference type="KEGG" id="lak:106169354"/>